<proteinExistence type="inferred from homology"/>
<name>A0A0G0QX78_9BACT</name>
<gene>
    <name evidence="9" type="ORF">UT42_C0014G0010</name>
</gene>
<feature type="transmembrane region" description="Helical" evidence="7">
    <location>
        <begin position="308"/>
        <end position="332"/>
    </location>
</feature>
<dbReference type="PATRIC" id="fig|1618634.3.peg.185"/>
<organism evidence="9 10">
    <name type="scientific">Candidatus Falkowbacteria bacterium GW2011_GWA2_39_24</name>
    <dbReference type="NCBI Taxonomy" id="1618634"/>
    <lineage>
        <taxon>Bacteria</taxon>
        <taxon>Candidatus Falkowiibacteriota</taxon>
    </lineage>
</organism>
<comment type="subcellular location">
    <subcellularLocation>
        <location evidence="1">Membrane</location>
        <topology evidence="1">Multi-pass membrane protein</topology>
    </subcellularLocation>
</comment>
<evidence type="ECO:0000256" key="2">
    <source>
        <dbReference type="ARBA" id="ARBA00006464"/>
    </source>
</evidence>
<dbReference type="EMBL" id="LBWS01000014">
    <property type="protein sequence ID" value="KKR14925.1"/>
    <property type="molecule type" value="Genomic_DNA"/>
</dbReference>
<evidence type="ECO:0000259" key="8">
    <source>
        <dbReference type="Pfam" id="PF02397"/>
    </source>
</evidence>
<reference evidence="9 10" key="1">
    <citation type="journal article" date="2015" name="Nature">
        <title>rRNA introns, odd ribosomes, and small enigmatic genomes across a large radiation of phyla.</title>
        <authorList>
            <person name="Brown C.T."/>
            <person name="Hug L.A."/>
            <person name="Thomas B.C."/>
            <person name="Sharon I."/>
            <person name="Castelle C.J."/>
            <person name="Singh A."/>
            <person name="Wilkins M.J."/>
            <person name="Williams K.H."/>
            <person name="Banfield J.F."/>
        </authorList>
    </citation>
    <scope>NUCLEOTIDE SEQUENCE [LARGE SCALE GENOMIC DNA]</scope>
</reference>
<dbReference type="InterPro" id="IPR003362">
    <property type="entry name" value="Bact_transf"/>
</dbReference>
<dbReference type="PANTHER" id="PTHR30576">
    <property type="entry name" value="COLANIC BIOSYNTHESIS UDP-GLUCOSE LIPID CARRIER TRANSFERASE"/>
    <property type="match status" value="1"/>
</dbReference>
<evidence type="ECO:0000256" key="3">
    <source>
        <dbReference type="ARBA" id="ARBA00022679"/>
    </source>
</evidence>
<comment type="caution">
    <text evidence="9">The sequence shown here is derived from an EMBL/GenBank/DDBJ whole genome shotgun (WGS) entry which is preliminary data.</text>
</comment>
<dbReference type="NCBIfam" id="TIGR03025">
    <property type="entry name" value="EPS_sugtrans"/>
    <property type="match status" value="1"/>
</dbReference>
<feature type="domain" description="Bacterial sugar transferase" evidence="8">
    <location>
        <begin position="306"/>
        <end position="505"/>
    </location>
</feature>
<feature type="transmembrane region" description="Helical" evidence="7">
    <location>
        <begin position="43"/>
        <end position="68"/>
    </location>
</feature>
<feature type="transmembrane region" description="Helical" evidence="7">
    <location>
        <begin position="88"/>
        <end position="111"/>
    </location>
</feature>
<evidence type="ECO:0000313" key="10">
    <source>
        <dbReference type="Proteomes" id="UP000034048"/>
    </source>
</evidence>
<evidence type="ECO:0000256" key="5">
    <source>
        <dbReference type="ARBA" id="ARBA00022989"/>
    </source>
</evidence>
<feature type="transmembrane region" description="Helical" evidence="7">
    <location>
        <begin position="123"/>
        <end position="142"/>
    </location>
</feature>
<dbReference type="GO" id="GO:0016020">
    <property type="term" value="C:membrane"/>
    <property type="evidence" value="ECO:0007669"/>
    <property type="project" value="UniProtKB-SubCell"/>
</dbReference>
<dbReference type="InterPro" id="IPR017475">
    <property type="entry name" value="EPS_sugar_tfrase"/>
</dbReference>
<evidence type="ECO:0000256" key="7">
    <source>
        <dbReference type="SAM" id="Phobius"/>
    </source>
</evidence>
<keyword evidence="3" id="KW-0808">Transferase</keyword>
<keyword evidence="4 7" id="KW-0812">Transmembrane</keyword>
<dbReference type="AlphaFoldDB" id="A0A0G0QX78"/>
<comment type="similarity">
    <text evidence="2">Belongs to the bacterial sugar transferase family.</text>
</comment>
<dbReference type="GO" id="GO:0016780">
    <property type="term" value="F:phosphotransferase activity, for other substituted phosphate groups"/>
    <property type="evidence" value="ECO:0007669"/>
    <property type="project" value="TreeGrafter"/>
</dbReference>
<evidence type="ECO:0000313" key="9">
    <source>
        <dbReference type="EMBL" id="KKR14925.1"/>
    </source>
</evidence>
<dbReference type="Proteomes" id="UP000034048">
    <property type="component" value="Unassembled WGS sequence"/>
</dbReference>
<keyword evidence="5 7" id="KW-1133">Transmembrane helix</keyword>
<accession>A0A0G0QX78</accession>
<sequence length="511" mass="58600">MIRLATSGLDRWSSLADKSVDTEPGLQLAPSLLRFNFMKKTELLLSAIFLPLDFASVILAGLSAYYIRFSQMTVEIRPVIFNLQITDYLKLLLVIAVVWTVVFIFSGLYSINRSKRLRHELRRVILASSLGLVLVVVYIFFFREWFSSRFIVLVGWLLTMIYLSVIRILMDVIKHTLYRYGIGVRQVVMVGNSQTTDNLIKIFATQLSLGYHVIKRLPNFSLETANEFADYIKHHQIDEVIQSDPNLSKAEILRLYDFADQNHLNFKYAADLLGAKVLRVEVNEIGGIPVVEVKKTPLDGWGRILKRLFDIIVSLLLIMLSSPVMLITAILIKLDSAGPIFYKNERSHKGGTFKLYKFRSMRLDYCVGADYSGTDKALQYEQQLINDQNTKDGPIYKIADDPRITRVGRFIRRWSIDELPQFFNVFCGSLSLVGPRPHQPREVAKYEGHHKKVLSIKPGITGMAQVSGRSDLSFEEEVKLDVYYIENWSLLKDIIIILRTPWAVLRPRRVA</sequence>
<dbReference type="PANTHER" id="PTHR30576:SF0">
    <property type="entry name" value="UNDECAPRENYL-PHOSPHATE N-ACETYLGALACTOSAMINYL 1-PHOSPHATE TRANSFERASE-RELATED"/>
    <property type="match status" value="1"/>
</dbReference>
<dbReference type="Pfam" id="PF02397">
    <property type="entry name" value="Bac_transf"/>
    <property type="match status" value="1"/>
</dbReference>
<feature type="transmembrane region" description="Helical" evidence="7">
    <location>
        <begin position="148"/>
        <end position="170"/>
    </location>
</feature>
<protein>
    <recommendedName>
        <fullName evidence="8">Bacterial sugar transferase domain-containing protein</fullName>
    </recommendedName>
</protein>
<dbReference type="Pfam" id="PF13727">
    <property type="entry name" value="CoA_binding_3"/>
    <property type="match status" value="1"/>
</dbReference>
<keyword evidence="6 7" id="KW-0472">Membrane</keyword>
<evidence type="ECO:0000256" key="6">
    <source>
        <dbReference type="ARBA" id="ARBA00023136"/>
    </source>
</evidence>
<evidence type="ECO:0000256" key="4">
    <source>
        <dbReference type="ARBA" id="ARBA00022692"/>
    </source>
</evidence>
<evidence type="ECO:0000256" key="1">
    <source>
        <dbReference type="ARBA" id="ARBA00004141"/>
    </source>
</evidence>